<feature type="non-terminal residue" evidence="1">
    <location>
        <position position="68"/>
    </location>
</feature>
<sequence length="68" mass="7563">MRWIARVAMLSVVCLACSSAMGASYPLVPPDKDLDDLNHQKYYTWGLDTPWSVVPDLDNQYEQAASAS</sequence>
<dbReference type="AlphaFoldDB" id="X1FUF3"/>
<reference evidence="1" key="1">
    <citation type="journal article" date="2014" name="Front. Microbiol.">
        <title>High frequency of phylogenetically diverse reductive dehalogenase-homologous genes in deep subseafloor sedimentary metagenomes.</title>
        <authorList>
            <person name="Kawai M."/>
            <person name="Futagami T."/>
            <person name="Toyoda A."/>
            <person name="Takaki Y."/>
            <person name="Nishi S."/>
            <person name="Hori S."/>
            <person name="Arai W."/>
            <person name="Tsubouchi T."/>
            <person name="Morono Y."/>
            <person name="Uchiyama I."/>
            <person name="Ito T."/>
            <person name="Fujiyama A."/>
            <person name="Inagaki F."/>
            <person name="Takami H."/>
        </authorList>
    </citation>
    <scope>NUCLEOTIDE SEQUENCE</scope>
    <source>
        <strain evidence="1">Expedition CK06-06</strain>
    </source>
</reference>
<protein>
    <submittedName>
        <fullName evidence="1">Uncharacterized protein</fullName>
    </submittedName>
</protein>
<dbReference type="EMBL" id="BARU01024427">
    <property type="protein sequence ID" value="GAH49286.1"/>
    <property type="molecule type" value="Genomic_DNA"/>
</dbReference>
<organism evidence="1">
    <name type="scientific">marine sediment metagenome</name>
    <dbReference type="NCBI Taxonomy" id="412755"/>
    <lineage>
        <taxon>unclassified sequences</taxon>
        <taxon>metagenomes</taxon>
        <taxon>ecological metagenomes</taxon>
    </lineage>
</organism>
<proteinExistence type="predicted"/>
<evidence type="ECO:0000313" key="1">
    <source>
        <dbReference type="EMBL" id="GAH49286.1"/>
    </source>
</evidence>
<name>X1FUF3_9ZZZZ</name>
<gene>
    <name evidence="1" type="ORF">S03H2_39496</name>
</gene>
<comment type="caution">
    <text evidence="1">The sequence shown here is derived from an EMBL/GenBank/DDBJ whole genome shotgun (WGS) entry which is preliminary data.</text>
</comment>
<accession>X1FUF3</accession>